<dbReference type="GeneID" id="66076124"/>
<comment type="caution">
    <text evidence="2">The sequence shown here is derived from an EMBL/GenBank/DDBJ whole genome shotgun (WGS) entry which is preliminary data.</text>
</comment>
<organism evidence="2 3">
    <name type="scientific">Marasmius oreades</name>
    <name type="common">fairy-ring Marasmius</name>
    <dbReference type="NCBI Taxonomy" id="181124"/>
    <lineage>
        <taxon>Eukaryota</taxon>
        <taxon>Fungi</taxon>
        <taxon>Dikarya</taxon>
        <taxon>Basidiomycota</taxon>
        <taxon>Agaricomycotina</taxon>
        <taxon>Agaricomycetes</taxon>
        <taxon>Agaricomycetidae</taxon>
        <taxon>Agaricales</taxon>
        <taxon>Marasmiineae</taxon>
        <taxon>Marasmiaceae</taxon>
        <taxon>Marasmius</taxon>
    </lineage>
</organism>
<evidence type="ECO:0000259" key="1">
    <source>
        <dbReference type="Pfam" id="PF13966"/>
    </source>
</evidence>
<dbReference type="InterPro" id="IPR026960">
    <property type="entry name" value="RVT-Znf"/>
</dbReference>
<evidence type="ECO:0000313" key="2">
    <source>
        <dbReference type="EMBL" id="KAG7093366.1"/>
    </source>
</evidence>
<dbReference type="Pfam" id="PF13966">
    <property type="entry name" value="zf-RVT"/>
    <property type="match status" value="1"/>
</dbReference>
<reference evidence="2" key="1">
    <citation type="journal article" date="2021" name="Genome Biol. Evol.">
        <title>The assembled and annotated genome of the fairy-ring fungus Marasmius oreades.</title>
        <authorList>
            <person name="Hiltunen M."/>
            <person name="Ament-Velasquez S.L."/>
            <person name="Johannesson H."/>
        </authorList>
    </citation>
    <scope>NUCLEOTIDE SEQUENCE</scope>
    <source>
        <strain evidence="2">03SP1</strain>
    </source>
</reference>
<dbReference type="KEGG" id="more:E1B28_007048"/>
<accession>A0A9P7S268</accession>
<protein>
    <recommendedName>
        <fullName evidence="1">Reverse transcriptase zinc-binding domain-containing protein</fullName>
    </recommendedName>
</protein>
<dbReference type="AlphaFoldDB" id="A0A9P7S268"/>
<proteinExistence type="predicted"/>
<dbReference type="RefSeq" id="XP_043009836.1">
    <property type="nucleotide sequence ID" value="XM_043151756.1"/>
</dbReference>
<dbReference type="Proteomes" id="UP001049176">
    <property type="component" value="Chromosome 4"/>
</dbReference>
<dbReference type="OrthoDB" id="3267074at2759"/>
<feature type="domain" description="Reverse transcriptase zinc-binding" evidence="1">
    <location>
        <begin position="95"/>
        <end position="138"/>
    </location>
</feature>
<gene>
    <name evidence="2" type="ORF">E1B28_007048</name>
</gene>
<name>A0A9P7S268_9AGAR</name>
<evidence type="ECO:0000313" key="3">
    <source>
        <dbReference type="Proteomes" id="UP001049176"/>
    </source>
</evidence>
<dbReference type="EMBL" id="CM032184">
    <property type="protein sequence ID" value="KAG7093366.1"/>
    <property type="molecule type" value="Genomic_DNA"/>
</dbReference>
<keyword evidence="3" id="KW-1185">Reference proteome</keyword>
<sequence>MIGIRMQRHLIFCTTIHASCVTTVIYLHQPALCSLAKTTGYTLIPAAAAGAIQMTALLTTDVAYTAVPVVLIFSKTVAERSVVFQFFERGRRLLLLITGHIGLNHYLHRFNVVDSPTCPCCKTSLETVAHFLLHCPTHAKARDRGRTRLGRHDIDIRFLLTTKKGVRETIRYVNETRRLHSVFGLIPELPMEGEIDP</sequence>